<name>A0A316HFL4_9SPHI</name>
<sequence>MKNKIAAILLLVCLGCNYSNKNVTASSASQNDSSQRVYNKDTLQTNVKLTPTAKKNELVNADYGKLTCDSLMILLIKSSSIDKRTLKYRVGIDSIKSKVIYLSFSFIDPENGSSRNGYFLEVDLNKKQMIGSPDAVSSLTFDNRIMNYLIDKKCYDTDADYVTAPQ</sequence>
<keyword evidence="3" id="KW-1185">Reference proteome</keyword>
<protein>
    <recommendedName>
        <fullName evidence="4">Lipoprotein</fullName>
    </recommendedName>
</protein>
<evidence type="ECO:0000313" key="3">
    <source>
        <dbReference type="Proteomes" id="UP000245678"/>
    </source>
</evidence>
<evidence type="ECO:0000313" key="2">
    <source>
        <dbReference type="EMBL" id="PWK78810.1"/>
    </source>
</evidence>
<comment type="caution">
    <text evidence="2">The sequence shown here is derived from an EMBL/GenBank/DDBJ whole genome shotgun (WGS) entry which is preliminary data.</text>
</comment>
<feature type="chain" id="PRO_5016283178" description="Lipoprotein" evidence="1">
    <location>
        <begin position="22"/>
        <end position="166"/>
    </location>
</feature>
<evidence type="ECO:0000256" key="1">
    <source>
        <dbReference type="SAM" id="SignalP"/>
    </source>
</evidence>
<proteinExistence type="predicted"/>
<dbReference type="EMBL" id="QGHA01000002">
    <property type="protein sequence ID" value="PWK78810.1"/>
    <property type="molecule type" value="Genomic_DNA"/>
</dbReference>
<dbReference type="RefSeq" id="WP_109607091.1">
    <property type="nucleotide sequence ID" value="NZ_QGHA01000002.1"/>
</dbReference>
<reference evidence="2 3" key="1">
    <citation type="submission" date="2018-05" db="EMBL/GenBank/DDBJ databases">
        <title>Genomic Encyclopedia of Archaeal and Bacterial Type Strains, Phase II (KMG-II): from individual species to whole genera.</title>
        <authorList>
            <person name="Goeker M."/>
        </authorList>
    </citation>
    <scope>NUCLEOTIDE SEQUENCE [LARGE SCALE GENOMIC DNA]</scope>
    <source>
        <strain evidence="2 3">DSM 19975</strain>
    </source>
</reference>
<keyword evidence="1" id="KW-0732">Signal</keyword>
<evidence type="ECO:0008006" key="4">
    <source>
        <dbReference type="Google" id="ProtNLM"/>
    </source>
</evidence>
<dbReference type="AlphaFoldDB" id="A0A316HFL4"/>
<organism evidence="2 3">
    <name type="scientific">Mucilaginibacter oryzae</name>
    <dbReference type="NCBI Taxonomy" id="468058"/>
    <lineage>
        <taxon>Bacteria</taxon>
        <taxon>Pseudomonadati</taxon>
        <taxon>Bacteroidota</taxon>
        <taxon>Sphingobacteriia</taxon>
        <taxon>Sphingobacteriales</taxon>
        <taxon>Sphingobacteriaceae</taxon>
        <taxon>Mucilaginibacter</taxon>
    </lineage>
</organism>
<feature type="signal peptide" evidence="1">
    <location>
        <begin position="1"/>
        <end position="21"/>
    </location>
</feature>
<gene>
    <name evidence="2" type="ORF">LX99_01263</name>
</gene>
<dbReference type="Proteomes" id="UP000245678">
    <property type="component" value="Unassembled WGS sequence"/>
</dbReference>
<accession>A0A316HFL4</accession>